<organism evidence="2 3">
    <name type="scientific">Salinimicrobium sediminis</name>
    <dbReference type="NCBI Taxonomy" id="1343891"/>
    <lineage>
        <taxon>Bacteria</taxon>
        <taxon>Pseudomonadati</taxon>
        <taxon>Bacteroidota</taxon>
        <taxon>Flavobacteriia</taxon>
        <taxon>Flavobacteriales</taxon>
        <taxon>Flavobacteriaceae</taxon>
        <taxon>Salinimicrobium</taxon>
    </lineage>
</organism>
<dbReference type="OrthoDB" id="9794183at2"/>
<dbReference type="Gene3D" id="2.60.120.10">
    <property type="entry name" value="Jelly Rolls"/>
    <property type="match status" value="1"/>
</dbReference>
<evidence type="ECO:0000313" key="2">
    <source>
        <dbReference type="EMBL" id="SOC79631.1"/>
    </source>
</evidence>
<dbReference type="PANTHER" id="PTHR36114">
    <property type="entry name" value="16.7 KDA PROTEIN IN WHIE LOCUS"/>
    <property type="match status" value="1"/>
</dbReference>
<proteinExistence type="predicted"/>
<reference evidence="3" key="1">
    <citation type="submission" date="2017-09" db="EMBL/GenBank/DDBJ databases">
        <authorList>
            <person name="Varghese N."/>
            <person name="Submissions S."/>
        </authorList>
    </citation>
    <scope>NUCLEOTIDE SEQUENCE [LARGE SCALE GENOMIC DNA]</scope>
    <source>
        <strain evidence="3">CGMCC 1.12641</strain>
    </source>
</reference>
<dbReference type="SUPFAM" id="SSF51182">
    <property type="entry name" value="RmlC-like cupins"/>
    <property type="match status" value="1"/>
</dbReference>
<feature type="domain" description="Cupin type-2" evidence="1">
    <location>
        <begin position="37"/>
        <end position="95"/>
    </location>
</feature>
<dbReference type="CDD" id="cd02226">
    <property type="entry name" value="cupin_YdbB-like"/>
    <property type="match status" value="1"/>
</dbReference>
<name>A0A285X2Q2_9FLAO</name>
<dbReference type="InterPro" id="IPR014710">
    <property type="entry name" value="RmlC-like_jellyroll"/>
</dbReference>
<sequence length="121" mass="14127">MKAIDPKEKLTRFSNHWHPRQIGVVNDMQVLVAKVKDEFVWHQHDEEDELFQVIKGTLYLQFEDRTETVKEGEIIIVPKGVKHCPMTKDGEEVHIMLFEKLSTKHTGNVQDSLTQSDYPKI</sequence>
<dbReference type="EMBL" id="OCMF01000001">
    <property type="protein sequence ID" value="SOC79631.1"/>
    <property type="molecule type" value="Genomic_DNA"/>
</dbReference>
<gene>
    <name evidence="2" type="ORF">SAMN06296241_1162</name>
</gene>
<dbReference type="Pfam" id="PF07883">
    <property type="entry name" value="Cupin_2"/>
    <property type="match status" value="1"/>
</dbReference>
<dbReference type="Proteomes" id="UP000219193">
    <property type="component" value="Unassembled WGS sequence"/>
</dbReference>
<keyword evidence="3" id="KW-1185">Reference proteome</keyword>
<protein>
    <submittedName>
        <fullName evidence="2">Cupin domain-containing protein</fullName>
    </submittedName>
</protein>
<dbReference type="InterPro" id="IPR013096">
    <property type="entry name" value="Cupin_2"/>
</dbReference>
<evidence type="ECO:0000313" key="3">
    <source>
        <dbReference type="Proteomes" id="UP000219193"/>
    </source>
</evidence>
<dbReference type="PANTHER" id="PTHR36114:SF1">
    <property type="entry name" value="16.7 KDA PROTEIN IN WHIE LOCUS"/>
    <property type="match status" value="1"/>
</dbReference>
<dbReference type="InterPro" id="IPR011051">
    <property type="entry name" value="RmlC_Cupin_sf"/>
</dbReference>
<dbReference type="RefSeq" id="WP_097055351.1">
    <property type="nucleotide sequence ID" value="NZ_OCMF01000001.1"/>
</dbReference>
<dbReference type="AlphaFoldDB" id="A0A285X2Q2"/>
<accession>A0A285X2Q2</accession>
<dbReference type="InterPro" id="IPR052044">
    <property type="entry name" value="PKS_Associated_Protein"/>
</dbReference>
<evidence type="ECO:0000259" key="1">
    <source>
        <dbReference type="Pfam" id="PF07883"/>
    </source>
</evidence>